<reference evidence="1 2" key="1">
    <citation type="journal article" date="2009" name="J. Bacteriol.">
        <title>Complete and draft genome sequences of six members of the Aquificales.</title>
        <authorList>
            <person name="Reysenbach A.L."/>
            <person name="Hamamura N."/>
            <person name="Podar M."/>
            <person name="Griffiths E."/>
            <person name="Ferreira S."/>
            <person name="Hochstein R."/>
            <person name="Heidelberg J."/>
            <person name="Johnson J."/>
            <person name="Mead D."/>
            <person name="Pohorille A."/>
            <person name="Sarmiento M."/>
            <person name="Schweighofer K."/>
            <person name="Seshadri R."/>
            <person name="Voytek M.A."/>
        </authorList>
    </citation>
    <scope>NUCLEOTIDE SEQUENCE [LARGE SCALE GENOMIC DNA]</scope>
    <source>
        <strain evidence="2">DSM 14350 / EX-H1</strain>
    </source>
</reference>
<dbReference type="PaxDb" id="123214-PERMA_0783"/>
<dbReference type="AlphaFoldDB" id="C0QPH4"/>
<dbReference type="EMBL" id="CP001230">
    <property type="protein sequence ID" value="ACO04882.1"/>
    <property type="molecule type" value="Genomic_DNA"/>
</dbReference>
<dbReference type="PANTHER" id="PTHR38075">
    <property type="entry name" value="DUF4139 DOMAIN-CONTAINING PROTEIN"/>
    <property type="match status" value="1"/>
</dbReference>
<dbReference type="KEGG" id="pmx:PERMA_0783"/>
<keyword evidence="2" id="KW-1185">Reference proteome</keyword>
<accession>C0QPH4</accession>
<dbReference type="PANTHER" id="PTHR38075:SF1">
    <property type="entry name" value="DUF4139 DOMAIN-CONTAINING PROTEIN"/>
    <property type="match status" value="1"/>
</dbReference>
<protein>
    <submittedName>
        <fullName evidence="1">Uncharacterized protein</fullName>
    </submittedName>
</protein>
<gene>
    <name evidence="1" type="ordered locus">PERMA_0783</name>
</gene>
<dbReference type="Proteomes" id="UP000001366">
    <property type="component" value="Chromosome"/>
</dbReference>
<dbReference type="HOGENOM" id="CLU_997222_0_0_0"/>
<name>C0QPH4_PERMH</name>
<dbReference type="OrthoDB" id="11130at2"/>
<evidence type="ECO:0000313" key="2">
    <source>
        <dbReference type="Proteomes" id="UP000001366"/>
    </source>
</evidence>
<evidence type="ECO:0000313" key="1">
    <source>
        <dbReference type="EMBL" id="ACO04882.1"/>
    </source>
</evidence>
<sequence length="269" mass="30917">MLKKVILFILFFDLSFSFADTLFLSRTGHSTYIQEEEFMVADGENVIGPIFLKPIAITDSILIEADGIEIEGYFLENVSKDWKKNLIGKFVSVEGEGRVIKGTVIDINDEYIKINTRKGFVITTVPDFPSRIKSPLKWNELFSPQITVKVKSELAQSQIFRVKYPVEGLNWDAEYILVEKSNGKYLTGFINIKNTTPVEFKNLNVILIDGRYRKDMGEIHINSFGEKKLRFFYKKITEKEILDIPDGKVSVFKDGIFIGYRYIKNGTLH</sequence>
<dbReference type="RefSeq" id="WP_015898986.1">
    <property type="nucleotide sequence ID" value="NC_012440.1"/>
</dbReference>
<proteinExistence type="predicted"/>
<dbReference type="eggNOG" id="COG5316">
    <property type="taxonomic scope" value="Bacteria"/>
</dbReference>
<dbReference type="STRING" id="123214.PERMA_0783"/>
<organism evidence="1 2">
    <name type="scientific">Persephonella marina (strain DSM 14350 / EX-H1)</name>
    <dbReference type="NCBI Taxonomy" id="123214"/>
    <lineage>
        <taxon>Bacteria</taxon>
        <taxon>Pseudomonadati</taxon>
        <taxon>Aquificota</taxon>
        <taxon>Aquificia</taxon>
        <taxon>Aquificales</taxon>
        <taxon>Hydrogenothermaceae</taxon>
        <taxon>Persephonella</taxon>
    </lineage>
</organism>